<gene>
    <name evidence="1" type="ORF">DES48_109136</name>
</gene>
<dbReference type="Proteomes" id="UP000252254">
    <property type="component" value="Unassembled WGS sequence"/>
</dbReference>
<dbReference type="AlphaFoldDB" id="A0A366DYW3"/>
<evidence type="ECO:0000313" key="1">
    <source>
        <dbReference type="EMBL" id="RBO95290.1"/>
    </source>
</evidence>
<dbReference type="RefSeq" id="WP_113869686.1">
    <property type="nucleotide sequence ID" value="NZ_BAABQN010000006.1"/>
</dbReference>
<name>A0A366DYW3_9BACI</name>
<keyword evidence="2" id="KW-1185">Reference proteome</keyword>
<proteinExistence type="predicted"/>
<dbReference type="STRING" id="200904.GCA_900168775_03112"/>
<reference evidence="1 2" key="1">
    <citation type="submission" date="2018-06" db="EMBL/GenBank/DDBJ databases">
        <title>Genomic Encyclopedia of Type Strains, Phase IV (KMG-IV): sequencing the most valuable type-strain genomes for metagenomic binning, comparative biology and taxonomic classification.</title>
        <authorList>
            <person name="Goeker M."/>
        </authorList>
    </citation>
    <scope>NUCLEOTIDE SEQUENCE [LARGE SCALE GENOMIC DNA]</scope>
    <source>
        <strain evidence="1 2">DSM 15140</strain>
    </source>
</reference>
<accession>A0A366DYW3</accession>
<evidence type="ECO:0000313" key="2">
    <source>
        <dbReference type="Proteomes" id="UP000252254"/>
    </source>
</evidence>
<comment type="caution">
    <text evidence="1">The sequence shown here is derived from an EMBL/GenBank/DDBJ whole genome shotgun (WGS) entry which is preliminary data.</text>
</comment>
<organism evidence="1 2">
    <name type="scientific">Paraliobacillus ryukyuensis</name>
    <dbReference type="NCBI Taxonomy" id="200904"/>
    <lineage>
        <taxon>Bacteria</taxon>
        <taxon>Bacillati</taxon>
        <taxon>Bacillota</taxon>
        <taxon>Bacilli</taxon>
        <taxon>Bacillales</taxon>
        <taxon>Bacillaceae</taxon>
        <taxon>Paraliobacillus</taxon>
    </lineage>
</organism>
<protein>
    <submittedName>
        <fullName evidence="1">Uncharacterized protein</fullName>
    </submittedName>
</protein>
<dbReference type="EMBL" id="QNRI01000009">
    <property type="protein sequence ID" value="RBO95290.1"/>
    <property type="molecule type" value="Genomic_DNA"/>
</dbReference>
<sequence>MILANEKLVFNQRMNEEQYDEWLDIQYDLTEMVEQMEDDDFEIYIGQSRESESTYFKVVDEETGEDFEITVRNHTNKHFSGSTKKELYREIILSKQKDEKELQSIVKRTIEEAKQKLIAIR</sequence>